<comment type="caution">
    <text evidence="2">The sequence shown here is derived from an EMBL/GenBank/DDBJ whole genome shotgun (WGS) entry which is preliminary data.</text>
</comment>
<evidence type="ECO:0000313" key="2">
    <source>
        <dbReference type="EMBL" id="HII74480.1"/>
    </source>
</evidence>
<dbReference type="RefSeq" id="WP_010980017.1">
    <property type="nucleotide sequence ID" value="NZ_BAABQO010000001.1"/>
</dbReference>
<dbReference type="SMR" id="A0A832WPY7"/>
<dbReference type="GO" id="GO:0003676">
    <property type="term" value="F:nucleic acid binding"/>
    <property type="evidence" value="ECO:0007669"/>
    <property type="project" value="InterPro"/>
</dbReference>
<dbReference type="OMA" id="TIHFANE"/>
<accession>A0A832WPY7</accession>
<dbReference type="InterPro" id="IPR003165">
    <property type="entry name" value="Piwi"/>
</dbReference>
<dbReference type="Proteomes" id="UP000646844">
    <property type="component" value="Unassembled WGS sequence"/>
</dbReference>
<dbReference type="InterPro" id="IPR012337">
    <property type="entry name" value="RNaseH-like_sf"/>
</dbReference>
<dbReference type="InterPro" id="IPR036397">
    <property type="entry name" value="RNaseH_sf"/>
</dbReference>
<dbReference type="Gene3D" id="3.40.50.2300">
    <property type="match status" value="1"/>
</dbReference>
<dbReference type="SUPFAM" id="SSF53098">
    <property type="entry name" value="Ribonuclease H-like"/>
    <property type="match status" value="1"/>
</dbReference>
<gene>
    <name evidence="2" type="ORF">HA332_08940</name>
</gene>
<dbReference type="AlphaFoldDB" id="A0A832WPY7"/>
<reference evidence="2" key="1">
    <citation type="journal article" date="2020" name="bioRxiv">
        <title>A rank-normalized archaeal taxonomy based on genome phylogeny resolves widespread incomplete and uneven classifications.</title>
        <authorList>
            <person name="Rinke C."/>
            <person name="Chuvochina M."/>
            <person name="Mussig A.J."/>
            <person name="Chaumeil P.-A."/>
            <person name="Waite D.W."/>
            <person name="Whitman W.B."/>
            <person name="Parks D.H."/>
            <person name="Hugenholtz P."/>
        </authorList>
    </citation>
    <scope>NUCLEOTIDE SEQUENCE</scope>
    <source>
        <strain evidence="2">UBA8838</strain>
    </source>
</reference>
<dbReference type="Gene3D" id="3.30.420.10">
    <property type="entry name" value="Ribonuclease H-like superfamily/Ribonuclease H"/>
    <property type="match status" value="1"/>
</dbReference>
<organism evidence="2 3">
    <name type="scientific">Sulfurisphaera tokodaii</name>
    <dbReference type="NCBI Taxonomy" id="111955"/>
    <lineage>
        <taxon>Archaea</taxon>
        <taxon>Thermoproteota</taxon>
        <taxon>Thermoprotei</taxon>
        <taxon>Sulfolobales</taxon>
        <taxon>Sulfolobaceae</taxon>
        <taxon>Sulfurisphaera</taxon>
    </lineage>
</organism>
<dbReference type="CDD" id="cd04659">
    <property type="entry name" value="Piwi_piwi-like_ProArk"/>
    <property type="match status" value="1"/>
</dbReference>
<sequence length="465" mass="53281">MEILYNLYENCKVYYRMGSSGTNLVDSRYYIIRFGPYSKASPTDPNINVDHYKKVLIICNRKDKRLCDNLKNDLEKGLPNNLIFKPFNEIFGTKLDFQVVEYDSDRYDEEKIMKVYEDEYEPRTFPLVITPKLAKSQIDSIYYRVKASFLDSGLEERATPTQIVTVDLLKQRDENKNTNYSWSLLPIAVQMFTKMGGIPYALKQSCINIGSEFNVHFIGLGLTSDPRNKLKRVGFVTIFNDNGSLSYMDSNILEDNKTESYGRIIYNAINRIVNLSNTNKSSNYNILVVHYSGKSLSKDDDQLIRNAIQIALSKKRNIEVYVAKVSKSNIFLIDTDSKTTDKQGSLTYHPRIGIVLKLKDNLYLMNMGGAITDRKINLPTGGFPSTLLISIHKELSSGESLDDDDLVKSVFIMSRVSYSNLSNPVLSEPITIKYSRSIAYLTLRLSYLNEKIELPEHIKKVMWFI</sequence>
<evidence type="ECO:0000259" key="1">
    <source>
        <dbReference type="SMART" id="SM00950"/>
    </source>
</evidence>
<name>A0A832WPY7_9CREN</name>
<feature type="domain" description="Piwi" evidence="1">
    <location>
        <begin position="124"/>
        <end position="447"/>
    </location>
</feature>
<dbReference type="GeneID" id="1460006"/>
<dbReference type="Pfam" id="PF02171">
    <property type="entry name" value="Piwi"/>
    <property type="match status" value="1"/>
</dbReference>
<dbReference type="EMBL" id="DUJO01000043">
    <property type="protein sequence ID" value="HII74480.1"/>
    <property type="molecule type" value="Genomic_DNA"/>
</dbReference>
<dbReference type="SMART" id="SM00950">
    <property type="entry name" value="Piwi"/>
    <property type="match status" value="1"/>
</dbReference>
<evidence type="ECO:0000313" key="3">
    <source>
        <dbReference type="Proteomes" id="UP000646844"/>
    </source>
</evidence>
<protein>
    <recommendedName>
        <fullName evidence="1">Piwi domain-containing protein</fullName>
    </recommendedName>
</protein>
<proteinExistence type="predicted"/>